<feature type="compositionally biased region" description="Basic and acidic residues" evidence="2">
    <location>
        <begin position="68"/>
        <end position="135"/>
    </location>
</feature>
<feature type="compositionally biased region" description="Basic and acidic residues" evidence="2">
    <location>
        <begin position="165"/>
        <end position="176"/>
    </location>
</feature>
<dbReference type="Proteomes" id="UP001597036">
    <property type="component" value="Unassembled WGS sequence"/>
</dbReference>
<feature type="compositionally biased region" description="Polar residues" evidence="2">
    <location>
        <begin position="153"/>
        <end position="164"/>
    </location>
</feature>
<feature type="compositionally biased region" description="Basic and acidic residues" evidence="2">
    <location>
        <begin position="42"/>
        <end position="60"/>
    </location>
</feature>
<comment type="caution">
    <text evidence="3">The sequence shown here is derived from an EMBL/GenBank/DDBJ whole genome shotgun (WGS) entry which is preliminary data.</text>
</comment>
<dbReference type="Gene3D" id="1.25.40.10">
    <property type="entry name" value="Tetratricopeptide repeat domain"/>
    <property type="match status" value="1"/>
</dbReference>
<gene>
    <name evidence="3" type="ORF">ACFQY8_03390</name>
</gene>
<dbReference type="EMBL" id="JBHTHQ010000021">
    <property type="protein sequence ID" value="MFD0704792.1"/>
    <property type="molecule type" value="Genomic_DNA"/>
</dbReference>
<evidence type="ECO:0000313" key="3">
    <source>
        <dbReference type="EMBL" id="MFD0704792.1"/>
    </source>
</evidence>
<feature type="compositionally biased region" description="Gly residues" evidence="2">
    <location>
        <begin position="14"/>
        <end position="33"/>
    </location>
</feature>
<dbReference type="SUPFAM" id="SSF48452">
    <property type="entry name" value="TPR-like"/>
    <property type="match status" value="1"/>
</dbReference>
<keyword evidence="4" id="KW-1185">Reference proteome</keyword>
<accession>A0ABW2Y9N5</accession>
<keyword evidence="1" id="KW-0175">Coiled coil</keyword>
<feature type="coiled-coil region" evidence="1">
    <location>
        <begin position="355"/>
        <end position="382"/>
    </location>
</feature>
<evidence type="ECO:0008006" key="5">
    <source>
        <dbReference type="Google" id="ProtNLM"/>
    </source>
</evidence>
<evidence type="ECO:0000256" key="1">
    <source>
        <dbReference type="SAM" id="Coils"/>
    </source>
</evidence>
<name>A0ABW2Y9N5_9BIFI</name>
<reference evidence="4" key="1">
    <citation type="journal article" date="2019" name="Int. J. Syst. Evol. Microbiol.">
        <title>The Global Catalogue of Microorganisms (GCM) 10K type strain sequencing project: providing services to taxonomists for standard genome sequencing and annotation.</title>
        <authorList>
            <consortium name="The Broad Institute Genomics Platform"/>
            <consortium name="The Broad Institute Genome Sequencing Center for Infectious Disease"/>
            <person name="Wu L."/>
            <person name="Ma J."/>
        </authorList>
    </citation>
    <scope>NUCLEOTIDE SEQUENCE [LARGE SCALE GENOMIC DNA]</scope>
    <source>
        <strain evidence="4">CCM 8604</strain>
    </source>
</reference>
<evidence type="ECO:0000313" key="4">
    <source>
        <dbReference type="Proteomes" id="UP001597036"/>
    </source>
</evidence>
<organism evidence="3 4">
    <name type="scientific">Alloscardovia venturai</name>
    <dbReference type="NCBI Taxonomy" id="1769421"/>
    <lineage>
        <taxon>Bacteria</taxon>
        <taxon>Bacillati</taxon>
        <taxon>Actinomycetota</taxon>
        <taxon>Actinomycetes</taxon>
        <taxon>Bifidobacteriales</taxon>
        <taxon>Bifidobacteriaceae</taxon>
        <taxon>Alloscardovia</taxon>
    </lineage>
</organism>
<evidence type="ECO:0000256" key="2">
    <source>
        <dbReference type="SAM" id="MobiDB-lite"/>
    </source>
</evidence>
<dbReference type="RefSeq" id="WP_377938509.1">
    <property type="nucleotide sequence ID" value="NZ_JBHTHQ010000021.1"/>
</dbReference>
<proteinExistence type="predicted"/>
<protein>
    <recommendedName>
        <fullName evidence="5">Helicase</fullName>
    </recommendedName>
</protein>
<feature type="region of interest" description="Disordered" evidence="2">
    <location>
        <begin position="1"/>
        <end position="177"/>
    </location>
</feature>
<sequence>MADNHSGRRSSGNSNGGRRFGGNRGSKFGGSNRGGSRRGGRSGHEESGVARGNRHFEHSGNRKSNRRFNSDRRRDGGEERRFDRGERTSNPRYNKSNERNTRRNNQTDRGGHDNNFRDRTDGRGNRRSFSNERGNHQGRFASANYDNPRKNSDGTLSFPSQNPYTDRRPDEPKMPKGLEWSMLSKDEKERLRGLSKEHAENIGLHMLAAYALEEDDPDAAMEHAKWVARQASRVDVSRETLAFIAYRQGDYKLALREFRTAHRMNGYGDYLPFMADCERGLGNPQKAVDIALSDDAKHLQGEAKAELFLVYAGALADLDLFDKAIEVVHTIAHAQGVGGAYRMRAVQAEQNFLELAGRQDEADKLNGLLDHLENQYADVDELDTEDTFVDNDLEVVDEDMLRDLGIEIDNQEPEVSEEDTD</sequence>
<dbReference type="InterPro" id="IPR011990">
    <property type="entry name" value="TPR-like_helical_dom_sf"/>
</dbReference>